<evidence type="ECO:0000313" key="3">
    <source>
        <dbReference type="EMBL" id="KAF5321741.1"/>
    </source>
</evidence>
<gene>
    <name evidence="3" type="ORF">D9619_002243</name>
</gene>
<dbReference type="Pfam" id="PF24883">
    <property type="entry name" value="NPHP3_N"/>
    <property type="match status" value="1"/>
</dbReference>
<evidence type="ECO:0000256" key="1">
    <source>
        <dbReference type="ARBA" id="ARBA00022737"/>
    </source>
</evidence>
<dbReference type="AlphaFoldDB" id="A0A8H5BEN5"/>
<dbReference type="InterPro" id="IPR027417">
    <property type="entry name" value="P-loop_NTPase"/>
</dbReference>
<name>A0A8H5BEN5_9AGAR</name>
<sequence>MSFLHGASHVAILGGTQVAAAPGSTVTINQGGQAGGSSALKDLSSAAAHTAMHDSAARFDAPRCHRNTRARFRDRLELWMLGEGEHFEGKRLIWFHGGAGAGKSAIMQSVVEKCTQHGVILGAFFFSRTDPSRNYAEVLIPTLAYQLASAFPETMAVLEPVIQRNPLIFKASLHSQADELLVRPILYLMANGIMDNTSSLRPAFFIDGLDECTDPQKQALIIRVVTYILTDRHLPICFVIASRPELAITTAFQKEKQLLPIFMPIPLEDDEDARSDIRQFVEDSLLDILDYHPRRLDIALPWPAADSVNHIVQKSSGHFIYAATVMRFITSSDEHPPRALEVVEGIEPSRTGSPFAELDALYTHILTSAKYNERVLEILRLCYMSNFPNTLSIICYILGISPADASLFLSDIQSLVSLAHNRIGEISIIPKHASLGDFLRDETRSQLLYMARGAYHSSLLLRYFQLLDNGLQTPKHSFYFKSNHVRSMVFGLVEALVNTKDTNMLLSLVSRYTPHDVWNFCVESFELDTNLSRTEIRTNTTELVRQYMCAIRDSIAPRDDALYLQQFALYIELMLDDINDFVHAGKPQYRAIPALMFSSSHSGVLLTAYLLYCWGRQFQIHKSHRFHFSHHLLNETNSKIDPRSFQAIESLPQVQTSWSSDLAIAMKLVLQQLVKLSWTPEPLYPNSHTRWLRNHKPSKHLCLGSPKLSSNFYAYLCGLPKPLLFEIANLARKTLPKATLWFPKLTKRVRAEMDAYVRRWEDSLEGLLESTDSLSINNID</sequence>
<dbReference type="SUPFAM" id="SSF52540">
    <property type="entry name" value="P-loop containing nucleoside triphosphate hydrolases"/>
    <property type="match status" value="1"/>
</dbReference>
<dbReference type="PANTHER" id="PTHR10039:SF17">
    <property type="entry name" value="FUNGAL STAND N-TERMINAL GOODBYE DOMAIN-CONTAINING PROTEIN-RELATED"/>
    <property type="match status" value="1"/>
</dbReference>
<dbReference type="EMBL" id="JAACJJ010000028">
    <property type="protein sequence ID" value="KAF5321741.1"/>
    <property type="molecule type" value="Genomic_DNA"/>
</dbReference>
<keyword evidence="1" id="KW-0677">Repeat</keyword>
<feature type="domain" description="Nephrocystin 3-like N-terminal" evidence="2">
    <location>
        <begin position="89"/>
        <end position="243"/>
    </location>
</feature>
<organism evidence="3 4">
    <name type="scientific">Psilocybe cf. subviscida</name>
    <dbReference type="NCBI Taxonomy" id="2480587"/>
    <lineage>
        <taxon>Eukaryota</taxon>
        <taxon>Fungi</taxon>
        <taxon>Dikarya</taxon>
        <taxon>Basidiomycota</taxon>
        <taxon>Agaricomycotina</taxon>
        <taxon>Agaricomycetes</taxon>
        <taxon>Agaricomycetidae</taxon>
        <taxon>Agaricales</taxon>
        <taxon>Agaricineae</taxon>
        <taxon>Strophariaceae</taxon>
        <taxon>Psilocybe</taxon>
    </lineage>
</organism>
<dbReference type="Proteomes" id="UP000567179">
    <property type="component" value="Unassembled WGS sequence"/>
</dbReference>
<dbReference type="OrthoDB" id="206617at2759"/>
<dbReference type="PANTHER" id="PTHR10039">
    <property type="entry name" value="AMELOGENIN"/>
    <property type="match status" value="1"/>
</dbReference>
<keyword evidence="4" id="KW-1185">Reference proteome</keyword>
<accession>A0A8H5BEN5</accession>
<evidence type="ECO:0000313" key="4">
    <source>
        <dbReference type="Proteomes" id="UP000567179"/>
    </source>
</evidence>
<reference evidence="3 4" key="1">
    <citation type="journal article" date="2020" name="ISME J.">
        <title>Uncovering the hidden diversity of litter-decomposition mechanisms in mushroom-forming fungi.</title>
        <authorList>
            <person name="Floudas D."/>
            <person name="Bentzer J."/>
            <person name="Ahren D."/>
            <person name="Johansson T."/>
            <person name="Persson P."/>
            <person name="Tunlid A."/>
        </authorList>
    </citation>
    <scope>NUCLEOTIDE SEQUENCE [LARGE SCALE GENOMIC DNA]</scope>
    <source>
        <strain evidence="3 4">CBS 101986</strain>
    </source>
</reference>
<protein>
    <recommendedName>
        <fullName evidence="2">Nephrocystin 3-like N-terminal domain-containing protein</fullName>
    </recommendedName>
</protein>
<dbReference type="InterPro" id="IPR056884">
    <property type="entry name" value="NPHP3-like_N"/>
</dbReference>
<comment type="caution">
    <text evidence="3">The sequence shown here is derived from an EMBL/GenBank/DDBJ whole genome shotgun (WGS) entry which is preliminary data.</text>
</comment>
<proteinExistence type="predicted"/>
<evidence type="ECO:0000259" key="2">
    <source>
        <dbReference type="Pfam" id="PF24883"/>
    </source>
</evidence>